<protein>
    <submittedName>
        <fullName evidence="8">Cytochrome P450</fullName>
    </submittedName>
</protein>
<dbReference type="InterPro" id="IPR001128">
    <property type="entry name" value="Cyt_P450"/>
</dbReference>
<keyword evidence="4 6" id="KW-0479">Metal-binding</keyword>
<dbReference type="InterPro" id="IPR050121">
    <property type="entry name" value="Cytochrome_P450_monoxygenase"/>
</dbReference>
<dbReference type="InterPro" id="IPR017972">
    <property type="entry name" value="Cyt_P450_CS"/>
</dbReference>
<dbReference type="SUPFAM" id="SSF48264">
    <property type="entry name" value="Cytochrome P450"/>
    <property type="match status" value="1"/>
</dbReference>
<dbReference type="GO" id="GO:0004497">
    <property type="term" value="F:monooxygenase activity"/>
    <property type="evidence" value="ECO:0007669"/>
    <property type="project" value="UniProtKB-KW"/>
</dbReference>
<dbReference type="GO" id="GO:0020037">
    <property type="term" value="F:heme binding"/>
    <property type="evidence" value="ECO:0007669"/>
    <property type="project" value="InterPro"/>
</dbReference>
<dbReference type="CDD" id="cd11058">
    <property type="entry name" value="CYP60B-like"/>
    <property type="match status" value="1"/>
</dbReference>
<dbReference type="PANTHER" id="PTHR24305">
    <property type="entry name" value="CYTOCHROME P450"/>
    <property type="match status" value="1"/>
</dbReference>
<dbReference type="AlphaFoldDB" id="A0A9P8XT50"/>
<dbReference type="Proteomes" id="UP000756346">
    <property type="component" value="Unassembled WGS sequence"/>
</dbReference>
<dbReference type="PROSITE" id="PS00086">
    <property type="entry name" value="CYTOCHROME_P450"/>
    <property type="match status" value="1"/>
</dbReference>
<proteinExistence type="inferred from homology"/>
<comment type="similarity">
    <text evidence="2 7">Belongs to the cytochrome P450 family.</text>
</comment>
<gene>
    <name evidence="8" type="ORF">B0I36DRAFT_256178</name>
</gene>
<evidence type="ECO:0000256" key="4">
    <source>
        <dbReference type="ARBA" id="ARBA00022723"/>
    </source>
</evidence>
<evidence type="ECO:0000256" key="7">
    <source>
        <dbReference type="RuleBase" id="RU000461"/>
    </source>
</evidence>
<dbReference type="Gene3D" id="1.10.630.10">
    <property type="entry name" value="Cytochrome P450"/>
    <property type="match status" value="1"/>
</dbReference>
<evidence type="ECO:0000256" key="1">
    <source>
        <dbReference type="ARBA" id="ARBA00001971"/>
    </source>
</evidence>
<sequence>MSVSDGIEAALCVLALWFVSQSFYSVTFHPLSALPGPWLCAITRIPYWIQLFRGNEVHWLHDLHNRYGTVLRFGPDDLSYISSGAWKEIYGNRLELSKAPDYGIQPANGIRSLSTTDVDTHRLWRRMFAPAFSEVGLRKQQPIFKEHMDAMVSLIERRLDTNLRSTSPSAKVELTSIFSFATFDIMADLCFGQPLGLLERDRSSAWVNSIFKLIKLMPLSLFVEYYNVSRFLYRKFEPKCIQKKKHEHFQHSAQRVHERVKTGSTRPDIWRQVSPAGPTEKLSLNAMCSNAELFMLAGTETIATLLSGLIYHLCLRPEKLELLKNEIRASFDTVSDLSFRRLSQCAYLNACIKEGLRIYPPVAVGVPRVVREGGMLIDNCWIPGGTRLSVAQYAAYHSERNFRDANAFIPERWLPRGAQNKTDVDVHADPSPDVFHPFSYGSRDCLGRNLALHEIRLIMGALLVKFDFELCEESHGWEKQLNFLMWIKEPLFCLVSPVPSKN</sequence>
<evidence type="ECO:0000256" key="5">
    <source>
        <dbReference type="ARBA" id="ARBA00023004"/>
    </source>
</evidence>
<name>A0A9P8XT50_9PEZI</name>
<accession>A0A9P8XT50</accession>
<dbReference type="Pfam" id="PF00067">
    <property type="entry name" value="p450"/>
    <property type="match status" value="1"/>
</dbReference>
<keyword evidence="7" id="KW-0560">Oxidoreductase</keyword>
<keyword evidence="3 6" id="KW-0349">Heme</keyword>
<dbReference type="PANTHER" id="PTHR24305:SF210">
    <property type="entry name" value="CYTOCHROME P450 MONOOXYGENASE ASQL-RELATED"/>
    <property type="match status" value="1"/>
</dbReference>
<dbReference type="PRINTS" id="PR00463">
    <property type="entry name" value="EP450I"/>
</dbReference>
<dbReference type="PRINTS" id="PR00385">
    <property type="entry name" value="P450"/>
</dbReference>
<evidence type="ECO:0000256" key="6">
    <source>
        <dbReference type="PIRSR" id="PIRSR602401-1"/>
    </source>
</evidence>
<feature type="binding site" description="axial binding residue" evidence="6">
    <location>
        <position position="445"/>
    </location>
    <ligand>
        <name>heme</name>
        <dbReference type="ChEBI" id="CHEBI:30413"/>
    </ligand>
    <ligandPart>
        <name>Fe</name>
        <dbReference type="ChEBI" id="CHEBI:18248"/>
    </ligandPart>
</feature>
<comment type="caution">
    <text evidence="8">The sequence shown here is derived from an EMBL/GenBank/DDBJ whole genome shotgun (WGS) entry which is preliminary data.</text>
</comment>
<evidence type="ECO:0000313" key="9">
    <source>
        <dbReference type="Proteomes" id="UP000756346"/>
    </source>
</evidence>
<keyword evidence="7" id="KW-0503">Monooxygenase</keyword>
<comment type="cofactor">
    <cofactor evidence="1 6">
        <name>heme</name>
        <dbReference type="ChEBI" id="CHEBI:30413"/>
    </cofactor>
</comment>
<reference evidence="8" key="1">
    <citation type="journal article" date="2021" name="Nat. Commun.">
        <title>Genetic determinants of endophytism in the Arabidopsis root mycobiome.</title>
        <authorList>
            <person name="Mesny F."/>
            <person name="Miyauchi S."/>
            <person name="Thiergart T."/>
            <person name="Pickel B."/>
            <person name="Atanasova L."/>
            <person name="Karlsson M."/>
            <person name="Huettel B."/>
            <person name="Barry K.W."/>
            <person name="Haridas S."/>
            <person name="Chen C."/>
            <person name="Bauer D."/>
            <person name="Andreopoulos W."/>
            <person name="Pangilinan J."/>
            <person name="LaButti K."/>
            <person name="Riley R."/>
            <person name="Lipzen A."/>
            <person name="Clum A."/>
            <person name="Drula E."/>
            <person name="Henrissat B."/>
            <person name="Kohler A."/>
            <person name="Grigoriev I.V."/>
            <person name="Martin F.M."/>
            <person name="Hacquard S."/>
        </authorList>
    </citation>
    <scope>NUCLEOTIDE SEQUENCE</scope>
    <source>
        <strain evidence="8">MPI-CAGE-CH-0230</strain>
    </source>
</reference>
<dbReference type="GO" id="GO:0005506">
    <property type="term" value="F:iron ion binding"/>
    <property type="evidence" value="ECO:0007669"/>
    <property type="project" value="InterPro"/>
</dbReference>
<dbReference type="RefSeq" id="XP_046004861.1">
    <property type="nucleotide sequence ID" value="XM_046150921.1"/>
</dbReference>
<organism evidence="8 9">
    <name type="scientific">Microdochium trichocladiopsis</name>
    <dbReference type="NCBI Taxonomy" id="1682393"/>
    <lineage>
        <taxon>Eukaryota</taxon>
        <taxon>Fungi</taxon>
        <taxon>Dikarya</taxon>
        <taxon>Ascomycota</taxon>
        <taxon>Pezizomycotina</taxon>
        <taxon>Sordariomycetes</taxon>
        <taxon>Xylariomycetidae</taxon>
        <taxon>Xylariales</taxon>
        <taxon>Microdochiaceae</taxon>
        <taxon>Microdochium</taxon>
    </lineage>
</organism>
<evidence type="ECO:0000256" key="2">
    <source>
        <dbReference type="ARBA" id="ARBA00010617"/>
    </source>
</evidence>
<dbReference type="InterPro" id="IPR036396">
    <property type="entry name" value="Cyt_P450_sf"/>
</dbReference>
<dbReference type="GeneID" id="70180467"/>
<keyword evidence="5 6" id="KW-0408">Iron</keyword>
<evidence type="ECO:0000313" key="8">
    <source>
        <dbReference type="EMBL" id="KAH7012596.1"/>
    </source>
</evidence>
<dbReference type="GO" id="GO:0016705">
    <property type="term" value="F:oxidoreductase activity, acting on paired donors, with incorporation or reduction of molecular oxygen"/>
    <property type="evidence" value="ECO:0007669"/>
    <property type="project" value="InterPro"/>
</dbReference>
<dbReference type="InterPro" id="IPR002401">
    <property type="entry name" value="Cyt_P450_E_grp-I"/>
</dbReference>
<evidence type="ECO:0000256" key="3">
    <source>
        <dbReference type="ARBA" id="ARBA00022617"/>
    </source>
</evidence>
<dbReference type="EMBL" id="JAGTJQ010000014">
    <property type="protein sequence ID" value="KAH7012596.1"/>
    <property type="molecule type" value="Genomic_DNA"/>
</dbReference>
<dbReference type="OrthoDB" id="1470350at2759"/>
<keyword evidence="9" id="KW-1185">Reference proteome</keyword>